<reference evidence="2 3" key="1">
    <citation type="submission" date="2016-06" db="EMBL/GenBank/DDBJ databases">
        <title>Revisiting the taxonomy of the Elizabethkingia Genus based on Whole-Genome Sequencing, Optical Mapping, and MALDI-TOF.</title>
        <authorList>
            <person name="Nicholson A.C."/>
        </authorList>
    </citation>
    <scope>NUCLEOTIDE SEQUENCE [LARGE SCALE GENOMIC DNA]</scope>
    <source>
        <strain evidence="2 3">G4070</strain>
    </source>
</reference>
<evidence type="ECO:0008006" key="4">
    <source>
        <dbReference type="Google" id="ProtNLM"/>
    </source>
</evidence>
<accession>A0A1T3MAT8</accession>
<keyword evidence="1" id="KW-0472">Membrane</keyword>
<evidence type="ECO:0000256" key="1">
    <source>
        <dbReference type="SAM" id="Phobius"/>
    </source>
</evidence>
<proteinExistence type="predicted"/>
<keyword evidence="1" id="KW-0812">Transmembrane</keyword>
<keyword evidence="3" id="KW-1185">Reference proteome</keyword>
<gene>
    <name evidence="2" type="ORF">BAZ10_10805</name>
</gene>
<evidence type="ECO:0000313" key="3">
    <source>
        <dbReference type="Proteomes" id="UP000190813"/>
    </source>
</evidence>
<dbReference type="AlphaFoldDB" id="A0A1T3MAT8"/>
<dbReference type="RefSeq" id="WP_078773014.1">
    <property type="nucleotide sequence ID" value="NZ_CBCSBR010000018.1"/>
</dbReference>
<keyword evidence="1" id="KW-1133">Transmembrane helix</keyword>
<organism evidence="2 3">
    <name type="scientific">Elizabethkingia occulta</name>
    <dbReference type="NCBI Taxonomy" id="1867263"/>
    <lineage>
        <taxon>Bacteria</taxon>
        <taxon>Pseudomonadati</taxon>
        <taxon>Bacteroidota</taxon>
        <taxon>Flavobacteriia</taxon>
        <taxon>Flavobacteriales</taxon>
        <taxon>Weeksellaceae</taxon>
        <taxon>Elizabethkingia</taxon>
    </lineage>
</organism>
<name>A0A1T3MAT8_9FLAO</name>
<evidence type="ECO:0000313" key="2">
    <source>
        <dbReference type="EMBL" id="OPC61586.1"/>
    </source>
</evidence>
<comment type="caution">
    <text evidence="2">The sequence shown here is derived from an EMBL/GenBank/DDBJ whole genome shotgun (WGS) entry which is preliminary data.</text>
</comment>
<feature type="transmembrane region" description="Helical" evidence="1">
    <location>
        <begin position="100"/>
        <end position="123"/>
    </location>
</feature>
<protein>
    <recommendedName>
        <fullName evidence="4">DUF2513 domain-containing protein</fullName>
    </recommendedName>
</protein>
<dbReference type="Proteomes" id="UP000190813">
    <property type="component" value="Unassembled WGS sequence"/>
</dbReference>
<dbReference type="EMBL" id="MAHX01000020">
    <property type="protein sequence ID" value="OPC61586.1"/>
    <property type="molecule type" value="Genomic_DNA"/>
</dbReference>
<sequence>MINIDFLDRALNYLSDCNSYFESKDDIEEFTEQENEVLPKAYDHLVKDGYAYSRKKTSKSGFETETFYISFEGLLALETAPKLYKRKPYKWRKVKNDLNTIWSIVKICAVLINAIVILVFTYLTYMNKA</sequence>